<dbReference type="RefSeq" id="WP_018749574.1">
    <property type="nucleotide sequence ID" value="NZ_BSOZ01000113.1"/>
</dbReference>
<dbReference type="Gene3D" id="3.20.80.10">
    <property type="entry name" value="Regulatory factor, effector binding domain"/>
    <property type="match status" value="1"/>
</dbReference>
<organism evidence="2 3">
    <name type="scientific">Chitiniphilus shinanonensis</name>
    <dbReference type="NCBI Taxonomy" id="553088"/>
    <lineage>
        <taxon>Bacteria</taxon>
        <taxon>Pseudomonadati</taxon>
        <taxon>Pseudomonadota</taxon>
        <taxon>Betaproteobacteria</taxon>
        <taxon>Neisseriales</taxon>
        <taxon>Chitinibacteraceae</taxon>
        <taxon>Chitiniphilus</taxon>
    </lineage>
</organism>
<dbReference type="InterPro" id="IPR029442">
    <property type="entry name" value="GyrI-like"/>
</dbReference>
<dbReference type="PANTHER" id="PTHR36444:SF2">
    <property type="entry name" value="TRANSCRIPTIONAL REGULATOR PROTEIN YOBU-RELATED"/>
    <property type="match status" value="1"/>
</dbReference>
<evidence type="ECO:0000259" key="1">
    <source>
        <dbReference type="SMART" id="SM00871"/>
    </source>
</evidence>
<keyword evidence="3" id="KW-1185">Reference proteome</keyword>
<name>A0ABQ6C2M4_9NEIS</name>
<dbReference type="InterPro" id="IPR053182">
    <property type="entry name" value="YobU-like_regulator"/>
</dbReference>
<evidence type="ECO:0000313" key="2">
    <source>
        <dbReference type="EMBL" id="GLS06249.1"/>
    </source>
</evidence>
<dbReference type="InterPro" id="IPR010499">
    <property type="entry name" value="AraC_E-bd"/>
</dbReference>
<proteinExistence type="predicted"/>
<dbReference type="InterPro" id="IPR011256">
    <property type="entry name" value="Reg_factor_effector_dom_sf"/>
</dbReference>
<sequence length="162" mass="18240">MNVEIRTRPATPLVGIALKTSLREERNLREIPAFWRRLSQDGALFRLAAGAPIYGAVIEFDARSRDFTYLAGFEQPAAQPLPQGMQQSELPAGRYAVLTTTPTPPENCGVEIAAGWLHLHRTWLPASGYLRGTGPEFERYDERFHPQRALVELELWLPLGEE</sequence>
<gene>
    <name evidence="2" type="ORF">GCM10007860_34240</name>
</gene>
<protein>
    <recommendedName>
        <fullName evidence="1">AraC effector-binding domain-containing protein</fullName>
    </recommendedName>
</protein>
<dbReference type="Pfam" id="PF06445">
    <property type="entry name" value="GyrI-like"/>
    <property type="match status" value="1"/>
</dbReference>
<dbReference type="SUPFAM" id="SSF55136">
    <property type="entry name" value="Probable bacterial effector-binding domain"/>
    <property type="match status" value="1"/>
</dbReference>
<dbReference type="Proteomes" id="UP001156836">
    <property type="component" value="Unassembled WGS sequence"/>
</dbReference>
<evidence type="ECO:0000313" key="3">
    <source>
        <dbReference type="Proteomes" id="UP001156836"/>
    </source>
</evidence>
<comment type="caution">
    <text evidence="2">The sequence shown here is derived from an EMBL/GenBank/DDBJ whole genome shotgun (WGS) entry which is preliminary data.</text>
</comment>
<dbReference type="SMART" id="SM00871">
    <property type="entry name" value="AraC_E_bind"/>
    <property type="match status" value="1"/>
</dbReference>
<reference evidence="3" key="1">
    <citation type="journal article" date="2019" name="Int. J. Syst. Evol. Microbiol.">
        <title>The Global Catalogue of Microorganisms (GCM) 10K type strain sequencing project: providing services to taxonomists for standard genome sequencing and annotation.</title>
        <authorList>
            <consortium name="The Broad Institute Genomics Platform"/>
            <consortium name="The Broad Institute Genome Sequencing Center for Infectious Disease"/>
            <person name="Wu L."/>
            <person name="Ma J."/>
        </authorList>
    </citation>
    <scope>NUCLEOTIDE SEQUENCE [LARGE SCALE GENOMIC DNA]</scope>
    <source>
        <strain evidence="3">NBRC 104970</strain>
    </source>
</reference>
<dbReference type="EMBL" id="BSOZ01000113">
    <property type="protein sequence ID" value="GLS06249.1"/>
    <property type="molecule type" value="Genomic_DNA"/>
</dbReference>
<accession>A0ABQ6C2M4</accession>
<feature type="domain" description="AraC effector-binding" evidence="1">
    <location>
        <begin position="1"/>
        <end position="160"/>
    </location>
</feature>
<dbReference type="PANTHER" id="PTHR36444">
    <property type="entry name" value="TRANSCRIPTIONAL REGULATOR PROTEIN YOBU-RELATED"/>
    <property type="match status" value="1"/>
</dbReference>